<dbReference type="Pfam" id="PF00078">
    <property type="entry name" value="RVT_1"/>
    <property type="match status" value="1"/>
</dbReference>
<reference evidence="4 5" key="1">
    <citation type="journal article" date="2020" name="ISME J.">
        <title>Uncovering the hidden diversity of litter-decomposition mechanisms in mushroom-forming fungi.</title>
        <authorList>
            <person name="Floudas D."/>
            <person name="Bentzer J."/>
            <person name="Ahren D."/>
            <person name="Johansson T."/>
            <person name="Persson P."/>
            <person name="Tunlid A."/>
        </authorList>
    </citation>
    <scope>NUCLEOTIDE SEQUENCE [LARGE SCALE GENOMIC DNA]</scope>
    <source>
        <strain evidence="4 5">CBS 661.87</strain>
    </source>
</reference>
<name>A0A8H5H0E7_9AGAR</name>
<feature type="region of interest" description="Disordered" evidence="1">
    <location>
        <begin position="32"/>
        <end position="54"/>
    </location>
</feature>
<feature type="domain" description="RNase H type-1" evidence="3">
    <location>
        <begin position="370"/>
        <end position="517"/>
    </location>
</feature>
<feature type="region of interest" description="Disordered" evidence="1">
    <location>
        <begin position="278"/>
        <end position="305"/>
    </location>
</feature>
<proteinExistence type="predicted"/>
<feature type="compositionally biased region" description="Pro residues" evidence="1">
    <location>
        <begin position="37"/>
        <end position="49"/>
    </location>
</feature>
<feature type="compositionally biased region" description="Basic and acidic residues" evidence="1">
    <location>
        <begin position="690"/>
        <end position="701"/>
    </location>
</feature>
<evidence type="ECO:0000259" key="3">
    <source>
        <dbReference type="PROSITE" id="PS50879"/>
    </source>
</evidence>
<dbReference type="PANTHER" id="PTHR33481:SF1">
    <property type="entry name" value="ENDONUCLEASE_EXONUCLEASE_PHOSPHATASE DOMAIN-CONTAINING PROTEIN-RELATED"/>
    <property type="match status" value="1"/>
</dbReference>
<feature type="region of interest" description="Disordered" evidence="1">
    <location>
        <begin position="663"/>
        <end position="712"/>
    </location>
</feature>
<evidence type="ECO:0000256" key="1">
    <source>
        <dbReference type="SAM" id="MobiDB-lite"/>
    </source>
</evidence>
<gene>
    <name evidence="4" type="ORF">D9615_009019</name>
</gene>
<evidence type="ECO:0000259" key="2">
    <source>
        <dbReference type="PROSITE" id="PS50878"/>
    </source>
</evidence>
<dbReference type="InterPro" id="IPR036397">
    <property type="entry name" value="RNaseH_sf"/>
</dbReference>
<dbReference type="OrthoDB" id="3230070at2759"/>
<dbReference type="GO" id="GO:0004523">
    <property type="term" value="F:RNA-DNA hybrid ribonuclease activity"/>
    <property type="evidence" value="ECO:0007669"/>
    <property type="project" value="InterPro"/>
</dbReference>
<dbReference type="CDD" id="cd09276">
    <property type="entry name" value="Rnase_HI_RT_non_LTR"/>
    <property type="match status" value="1"/>
</dbReference>
<dbReference type="InterPro" id="IPR000477">
    <property type="entry name" value="RT_dom"/>
</dbReference>
<keyword evidence="5" id="KW-1185">Reference proteome</keyword>
<dbReference type="GO" id="GO:0003676">
    <property type="term" value="F:nucleic acid binding"/>
    <property type="evidence" value="ECO:0007669"/>
    <property type="project" value="InterPro"/>
</dbReference>
<dbReference type="Gene3D" id="3.30.420.10">
    <property type="entry name" value="Ribonuclease H-like superfamily/Ribonuclease H"/>
    <property type="match status" value="1"/>
</dbReference>
<feature type="compositionally biased region" description="Acidic residues" evidence="1">
    <location>
        <begin position="679"/>
        <end position="689"/>
    </location>
</feature>
<dbReference type="InterPro" id="IPR012337">
    <property type="entry name" value="RNaseH-like_sf"/>
</dbReference>
<dbReference type="Pfam" id="PF00075">
    <property type="entry name" value="RNase_H"/>
    <property type="match status" value="1"/>
</dbReference>
<organism evidence="4 5">
    <name type="scientific">Tricholomella constricta</name>
    <dbReference type="NCBI Taxonomy" id="117010"/>
    <lineage>
        <taxon>Eukaryota</taxon>
        <taxon>Fungi</taxon>
        <taxon>Dikarya</taxon>
        <taxon>Basidiomycota</taxon>
        <taxon>Agaricomycotina</taxon>
        <taxon>Agaricomycetes</taxon>
        <taxon>Agaricomycetidae</taxon>
        <taxon>Agaricales</taxon>
        <taxon>Tricholomatineae</taxon>
        <taxon>Lyophyllaceae</taxon>
        <taxon>Tricholomella</taxon>
    </lineage>
</organism>
<dbReference type="PANTHER" id="PTHR33481">
    <property type="entry name" value="REVERSE TRANSCRIPTASE"/>
    <property type="match status" value="1"/>
</dbReference>
<dbReference type="Proteomes" id="UP000565441">
    <property type="component" value="Unassembled WGS sequence"/>
</dbReference>
<dbReference type="AlphaFoldDB" id="A0A8H5H0E7"/>
<dbReference type="PROSITE" id="PS50878">
    <property type="entry name" value="RT_POL"/>
    <property type="match status" value="1"/>
</dbReference>
<dbReference type="SUPFAM" id="SSF53098">
    <property type="entry name" value="Ribonuclease H-like"/>
    <property type="match status" value="1"/>
</dbReference>
<feature type="compositionally biased region" description="Acidic residues" evidence="1">
    <location>
        <begin position="702"/>
        <end position="712"/>
    </location>
</feature>
<dbReference type="EMBL" id="JAACJP010000035">
    <property type="protein sequence ID" value="KAF5374701.1"/>
    <property type="molecule type" value="Genomic_DNA"/>
</dbReference>
<evidence type="ECO:0000313" key="4">
    <source>
        <dbReference type="EMBL" id="KAF5374701.1"/>
    </source>
</evidence>
<dbReference type="InterPro" id="IPR002156">
    <property type="entry name" value="RNaseH_domain"/>
</dbReference>
<feature type="compositionally biased region" description="Polar residues" evidence="1">
    <location>
        <begin position="664"/>
        <end position="678"/>
    </location>
</feature>
<protein>
    <submittedName>
        <fullName evidence="4">Uncharacterized protein</fullName>
    </submittedName>
</protein>
<evidence type="ECO:0000313" key="5">
    <source>
        <dbReference type="Proteomes" id="UP000565441"/>
    </source>
</evidence>
<feature type="domain" description="Reverse transcriptase" evidence="2">
    <location>
        <begin position="1"/>
        <end position="145"/>
    </location>
</feature>
<accession>A0A8H5H0E7</accession>
<sequence length="712" mass="80356">MKPVANGIPQGSPVSPILSVIYTAELQELMESRKSPPLRPGGPRPPRIPDNPTDTTLDMYIDDGTLRVSSDTLDTNVKILRSNYIVVNDWLENNGLSSAAEKNELMHHSWRRDKGHSPSIRLPTPDGPDVTITAGDTIRILGVYFDRRLTFNQHVRILADRAGNAVRGSRMLANTVKGLSQLELRTLYQACITPVLTYASPIWWTGKTTHSTILEKVQNTALRHIAGAFRTTPIKALEIDLAIPPINLTLDLANARYADRLHKLNTTNPIIQRLSNEWRNGFDPTTPPPLPSQKPTRSRKAPKRTQLEKIAALTYRPSEGESIIPFISPPWRKTHRDFGAQLTIRGTDPKVKKEDAAKEHNDRTRILRTNPSNLLVYSDGSMLNEANSTKKNTGWGIVGFRGGREVIIRRGGLGHTAEVYDAELTGLVVAATEATKYTHHHPTVKNIYIYADNAAAVTSIFEPKSAPGQFNMVTFNKTIVEFLNRSPEHKVHIEWCPGHTDVKGNERADEEAKAGATMWQEKFVTLTHAMRKSKEEILTRWTESWKRTPPSGGFGIANQFPPAWKPREHVRTTEREVFSRITQCRTRHAFIGEYYSRFVPTEPVECPCGANIQTRQHVISECPRYEEHRHILTEDFPELDMQELLGTTKGIEALAKFLKKSGAFTKTGNPRNAPNQPTMEDEPEVEEEVEHWWERLERTRSDDEDDSGEESE</sequence>
<comment type="caution">
    <text evidence="4">The sequence shown here is derived from an EMBL/GenBank/DDBJ whole genome shotgun (WGS) entry which is preliminary data.</text>
</comment>
<dbReference type="PROSITE" id="PS50879">
    <property type="entry name" value="RNASE_H_1"/>
    <property type="match status" value="1"/>
</dbReference>